<sequence>MVDALHARDMLENTIIVFSSDNGGPADGFNDNAASNWPLRGVKNTLWEGGVRGAGFIWSPLLRNVSRVSHQMVQVVWHELDSGAPTRRIEILHNIDDIWGSAALTVGNWKLVKGSHYNRTWDGWYGPAGIRDEKAYSLEAVANSSAGRVMVELDLLPSHERITQLRREGTVSCGAGAHMANECNPLEGACLFDVESDPCEYNNLADEQLHTLQDLLARLADYNSTAVPPTNLQDDLRGAPELWNYTWHNFGDELEPEVLPNENEEV</sequence>
<dbReference type="Gene3D" id="3.40.720.10">
    <property type="entry name" value="Alkaline Phosphatase, subunit A"/>
    <property type="match status" value="2"/>
</dbReference>
<dbReference type="Proteomes" id="UP000075883">
    <property type="component" value="Unassembled WGS sequence"/>
</dbReference>
<evidence type="ECO:0008006" key="6">
    <source>
        <dbReference type="Google" id="ProtNLM"/>
    </source>
</evidence>
<name>A0A182MQ07_9DIPT</name>
<keyword evidence="3" id="KW-0325">Glycoprotein</keyword>
<dbReference type="EnsemblMetazoa" id="ACUA023528-RA">
    <property type="protein sequence ID" value="ACUA023528-PA"/>
    <property type="gene ID" value="ACUA023528"/>
</dbReference>
<proteinExistence type="predicted"/>
<keyword evidence="5" id="KW-1185">Reference proteome</keyword>
<dbReference type="PANTHER" id="PTHR10342">
    <property type="entry name" value="ARYLSULFATASE"/>
    <property type="match status" value="1"/>
</dbReference>
<dbReference type="VEuPathDB" id="VectorBase:ACUA023528"/>
<dbReference type="InterPro" id="IPR017850">
    <property type="entry name" value="Alkaline_phosphatase_core_sf"/>
</dbReference>
<dbReference type="EMBL" id="AXCM01005758">
    <property type="status" value="NOT_ANNOTATED_CDS"/>
    <property type="molecule type" value="Genomic_DNA"/>
</dbReference>
<organism evidence="4 5">
    <name type="scientific">Anopheles culicifacies</name>
    <dbReference type="NCBI Taxonomy" id="139723"/>
    <lineage>
        <taxon>Eukaryota</taxon>
        <taxon>Metazoa</taxon>
        <taxon>Ecdysozoa</taxon>
        <taxon>Arthropoda</taxon>
        <taxon>Hexapoda</taxon>
        <taxon>Insecta</taxon>
        <taxon>Pterygota</taxon>
        <taxon>Neoptera</taxon>
        <taxon>Endopterygota</taxon>
        <taxon>Diptera</taxon>
        <taxon>Nematocera</taxon>
        <taxon>Culicoidea</taxon>
        <taxon>Culicidae</taxon>
        <taxon>Anophelinae</taxon>
        <taxon>Anopheles</taxon>
        <taxon>culicifacies species complex</taxon>
    </lineage>
</organism>
<dbReference type="STRING" id="139723.A0A182MQ07"/>
<evidence type="ECO:0000313" key="5">
    <source>
        <dbReference type="Proteomes" id="UP000075883"/>
    </source>
</evidence>
<dbReference type="InterPro" id="IPR047115">
    <property type="entry name" value="ARSB"/>
</dbReference>
<evidence type="ECO:0000256" key="3">
    <source>
        <dbReference type="ARBA" id="ARBA00023180"/>
    </source>
</evidence>
<evidence type="ECO:0000256" key="1">
    <source>
        <dbReference type="ARBA" id="ARBA00022723"/>
    </source>
</evidence>
<keyword evidence="1" id="KW-0479">Metal-binding</keyword>
<dbReference type="SUPFAM" id="SSF53649">
    <property type="entry name" value="Alkaline phosphatase-like"/>
    <property type="match status" value="1"/>
</dbReference>
<protein>
    <recommendedName>
        <fullName evidence="6">Sulfatase N-terminal domain-containing protein</fullName>
    </recommendedName>
</protein>
<dbReference type="Gene3D" id="3.30.1120.10">
    <property type="match status" value="1"/>
</dbReference>
<dbReference type="AlphaFoldDB" id="A0A182MQ07"/>
<evidence type="ECO:0000313" key="4">
    <source>
        <dbReference type="EnsemblMetazoa" id="ACUA023528-PA"/>
    </source>
</evidence>
<reference evidence="4" key="2">
    <citation type="submission" date="2020-05" db="UniProtKB">
        <authorList>
            <consortium name="EnsemblMetazoa"/>
        </authorList>
    </citation>
    <scope>IDENTIFICATION</scope>
    <source>
        <strain evidence="4">A-37</strain>
    </source>
</reference>
<dbReference type="PANTHER" id="PTHR10342:SF273">
    <property type="entry name" value="RE14504P"/>
    <property type="match status" value="1"/>
</dbReference>
<dbReference type="GO" id="GO:0046872">
    <property type="term" value="F:metal ion binding"/>
    <property type="evidence" value="ECO:0007669"/>
    <property type="project" value="UniProtKB-KW"/>
</dbReference>
<evidence type="ECO:0000256" key="2">
    <source>
        <dbReference type="ARBA" id="ARBA00022837"/>
    </source>
</evidence>
<accession>A0A182MQ07</accession>
<reference evidence="5" key="1">
    <citation type="submission" date="2013-09" db="EMBL/GenBank/DDBJ databases">
        <title>The Genome Sequence of Anopheles culicifacies species A.</title>
        <authorList>
            <consortium name="The Broad Institute Genomics Platform"/>
            <person name="Neafsey D.E."/>
            <person name="Besansky N."/>
            <person name="Howell P."/>
            <person name="Walton C."/>
            <person name="Young S.K."/>
            <person name="Zeng Q."/>
            <person name="Gargeya S."/>
            <person name="Fitzgerald M."/>
            <person name="Haas B."/>
            <person name="Abouelleil A."/>
            <person name="Allen A.W."/>
            <person name="Alvarado L."/>
            <person name="Arachchi H.M."/>
            <person name="Berlin A.M."/>
            <person name="Chapman S.B."/>
            <person name="Gainer-Dewar J."/>
            <person name="Goldberg J."/>
            <person name="Griggs A."/>
            <person name="Gujja S."/>
            <person name="Hansen M."/>
            <person name="Howarth C."/>
            <person name="Imamovic A."/>
            <person name="Ireland A."/>
            <person name="Larimer J."/>
            <person name="McCowan C."/>
            <person name="Murphy C."/>
            <person name="Pearson M."/>
            <person name="Poon T.W."/>
            <person name="Priest M."/>
            <person name="Roberts A."/>
            <person name="Saif S."/>
            <person name="Shea T."/>
            <person name="Sisk P."/>
            <person name="Sykes S."/>
            <person name="Wortman J."/>
            <person name="Nusbaum C."/>
            <person name="Birren B."/>
        </authorList>
    </citation>
    <scope>NUCLEOTIDE SEQUENCE [LARGE SCALE GENOMIC DNA]</scope>
    <source>
        <strain evidence="5">A-37</strain>
    </source>
</reference>
<keyword evidence="2" id="KW-0106">Calcium</keyword>
<dbReference type="GO" id="GO:0008484">
    <property type="term" value="F:sulfuric ester hydrolase activity"/>
    <property type="evidence" value="ECO:0007669"/>
    <property type="project" value="InterPro"/>
</dbReference>